<proteinExistence type="inferred from homology"/>
<dbReference type="PANTHER" id="PTHR30290:SF9">
    <property type="entry name" value="OLIGOPEPTIDE-BINDING PROTEIN APPA"/>
    <property type="match status" value="1"/>
</dbReference>
<keyword evidence="6" id="KW-1133">Transmembrane helix</keyword>
<evidence type="ECO:0000256" key="3">
    <source>
        <dbReference type="ARBA" id="ARBA00022448"/>
    </source>
</evidence>
<feature type="non-terminal residue" evidence="10">
    <location>
        <position position="1"/>
    </location>
</feature>
<evidence type="ECO:0000256" key="8">
    <source>
        <dbReference type="SAM" id="MobiDB-lite"/>
    </source>
</evidence>
<comment type="subcellular location">
    <subcellularLocation>
        <location evidence="1">Membrane</location>
        <topology evidence="1">Single-pass membrane protein</topology>
    </subcellularLocation>
</comment>
<evidence type="ECO:0000256" key="6">
    <source>
        <dbReference type="ARBA" id="ARBA00022989"/>
    </source>
</evidence>
<protein>
    <submittedName>
        <fullName evidence="10">TonB family protein</fullName>
    </submittedName>
</protein>
<evidence type="ECO:0000256" key="1">
    <source>
        <dbReference type="ARBA" id="ARBA00004167"/>
    </source>
</evidence>
<keyword evidence="4" id="KW-0812">Transmembrane</keyword>
<dbReference type="PANTHER" id="PTHR30290">
    <property type="entry name" value="PERIPLASMIC BINDING COMPONENT OF ABC TRANSPORTER"/>
    <property type="match status" value="1"/>
</dbReference>
<dbReference type="Pfam" id="PF03544">
    <property type="entry name" value="TonB_C"/>
    <property type="match status" value="1"/>
</dbReference>
<evidence type="ECO:0000256" key="7">
    <source>
        <dbReference type="ARBA" id="ARBA00023136"/>
    </source>
</evidence>
<evidence type="ECO:0000256" key="2">
    <source>
        <dbReference type="ARBA" id="ARBA00005695"/>
    </source>
</evidence>
<reference evidence="10" key="1">
    <citation type="journal article" date="2020" name="mSystems">
        <title>Genome- and Community-Level Interaction Insights into Carbon Utilization and Element Cycling Functions of Hydrothermarchaeota in Hydrothermal Sediment.</title>
        <authorList>
            <person name="Zhou Z."/>
            <person name="Liu Y."/>
            <person name="Xu W."/>
            <person name="Pan J."/>
            <person name="Luo Z.H."/>
            <person name="Li M."/>
        </authorList>
    </citation>
    <scope>NUCLEOTIDE SEQUENCE [LARGE SCALE GENOMIC DNA]</scope>
    <source>
        <strain evidence="10">HyVt-74</strain>
    </source>
</reference>
<dbReference type="GO" id="GO:0016020">
    <property type="term" value="C:membrane"/>
    <property type="evidence" value="ECO:0007669"/>
    <property type="project" value="UniProtKB-SubCell"/>
</dbReference>
<dbReference type="SUPFAM" id="SSF74653">
    <property type="entry name" value="TolA/TonB C-terminal domain"/>
    <property type="match status" value="1"/>
</dbReference>
<dbReference type="AlphaFoldDB" id="A0A7C5DHE4"/>
<dbReference type="Gene3D" id="3.30.1150.10">
    <property type="match status" value="1"/>
</dbReference>
<evidence type="ECO:0000256" key="5">
    <source>
        <dbReference type="ARBA" id="ARBA00022729"/>
    </source>
</evidence>
<dbReference type="NCBIfam" id="TIGR01352">
    <property type="entry name" value="tonB_Cterm"/>
    <property type="match status" value="1"/>
</dbReference>
<dbReference type="Pfam" id="PF00496">
    <property type="entry name" value="SBP_bac_5"/>
    <property type="match status" value="1"/>
</dbReference>
<sequence>YSNKRLRLAFSMAIDKDQLIKDVLGGYGEKDYGPIPPNHWAFNKVLQTKDIPYKPKDATGIISSLGYEDRNKDGYFDKLSVSITVDKNDKINVNVAGEIVNYLKKIGVKAKVIQLDTPEFISSLISKNFDAFILGWTVKKELDPAPIWSSKGVYNFVGYKNKEIDDLIEKGILSLDREEGKKIWASFQTIILNDIPYTFLFVPSRINIVKNGIRGIEKGDHRLLAEHLDELWMPANKRITFDYASLGSHYQKMQKKVTKRPIPVARAPIVTAQNLLQENLNLQTGKEDTAKETGAVKKGEGKTAEKAGKTKTEEVVPIIRTLPQPIPEYTVQPIYPEAAKAVGAQGVVFVQVTVGINGNVKDVKILKSFGNSACDEAAIAAAKKWRFKPGTINGKPSEMTRTIPFNFRLP</sequence>
<dbReference type="GO" id="GO:0015833">
    <property type="term" value="P:peptide transport"/>
    <property type="evidence" value="ECO:0007669"/>
    <property type="project" value="TreeGrafter"/>
</dbReference>
<keyword evidence="3" id="KW-0813">Transport</keyword>
<evidence type="ECO:0000259" key="9">
    <source>
        <dbReference type="PROSITE" id="PS52015"/>
    </source>
</evidence>
<evidence type="ECO:0000256" key="4">
    <source>
        <dbReference type="ARBA" id="ARBA00022692"/>
    </source>
</evidence>
<feature type="domain" description="TonB C-terminal" evidence="9">
    <location>
        <begin position="320"/>
        <end position="410"/>
    </location>
</feature>
<evidence type="ECO:0000313" key="10">
    <source>
        <dbReference type="EMBL" id="HHE05103.1"/>
    </source>
</evidence>
<comment type="similarity">
    <text evidence="2">Belongs to the bacterial solute-binding protein 5 family.</text>
</comment>
<dbReference type="EMBL" id="DRTB01000262">
    <property type="protein sequence ID" value="HHE05103.1"/>
    <property type="molecule type" value="Genomic_DNA"/>
</dbReference>
<dbReference type="InterPro" id="IPR039424">
    <property type="entry name" value="SBP_5"/>
</dbReference>
<accession>A0A7C5DHE4</accession>
<dbReference type="PROSITE" id="PS52015">
    <property type="entry name" value="TONB_CTD"/>
    <property type="match status" value="1"/>
</dbReference>
<keyword evidence="7" id="KW-0472">Membrane</keyword>
<dbReference type="InterPro" id="IPR006260">
    <property type="entry name" value="TonB/TolA_C"/>
</dbReference>
<feature type="region of interest" description="Disordered" evidence="8">
    <location>
        <begin position="286"/>
        <end position="309"/>
    </location>
</feature>
<dbReference type="Gene3D" id="3.10.105.10">
    <property type="entry name" value="Dipeptide-binding Protein, Domain 3"/>
    <property type="match status" value="1"/>
</dbReference>
<comment type="caution">
    <text evidence="10">The sequence shown here is derived from an EMBL/GenBank/DDBJ whole genome shotgun (WGS) entry which is preliminary data.</text>
</comment>
<name>A0A7C5DHE4_UNCW3</name>
<dbReference type="Gene3D" id="3.40.190.10">
    <property type="entry name" value="Periplasmic binding protein-like II"/>
    <property type="match status" value="1"/>
</dbReference>
<dbReference type="Proteomes" id="UP000886110">
    <property type="component" value="Unassembled WGS sequence"/>
</dbReference>
<dbReference type="SUPFAM" id="SSF53850">
    <property type="entry name" value="Periplasmic binding protein-like II"/>
    <property type="match status" value="1"/>
</dbReference>
<keyword evidence="5" id="KW-0732">Signal</keyword>
<organism evidence="10">
    <name type="scientific">candidate division WOR-3 bacterium</name>
    <dbReference type="NCBI Taxonomy" id="2052148"/>
    <lineage>
        <taxon>Bacteria</taxon>
        <taxon>Bacteria division WOR-3</taxon>
    </lineage>
</organism>
<dbReference type="InterPro" id="IPR000914">
    <property type="entry name" value="SBP_5_dom"/>
</dbReference>
<gene>
    <name evidence="10" type="ORF">ENL19_03465</name>
</gene>
<dbReference type="GO" id="GO:1904680">
    <property type="term" value="F:peptide transmembrane transporter activity"/>
    <property type="evidence" value="ECO:0007669"/>
    <property type="project" value="TreeGrafter"/>
</dbReference>
<dbReference type="InterPro" id="IPR037682">
    <property type="entry name" value="TonB_C"/>
</dbReference>